<dbReference type="GO" id="GO:0043565">
    <property type="term" value="F:sequence-specific DNA binding"/>
    <property type="evidence" value="ECO:0007669"/>
    <property type="project" value="InterPro"/>
</dbReference>
<keyword evidence="6" id="KW-1185">Reference proteome</keyword>
<dbReference type="InterPro" id="IPR019887">
    <property type="entry name" value="Tscrpt_reg_AsnC/Lrp_C"/>
</dbReference>
<dbReference type="Gene3D" id="3.30.70.920">
    <property type="match status" value="1"/>
</dbReference>
<gene>
    <name evidence="5" type="ORF">CW354_15570</name>
</gene>
<dbReference type="Pfam" id="PF13412">
    <property type="entry name" value="HTH_24"/>
    <property type="match status" value="1"/>
</dbReference>
<evidence type="ECO:0000256" key="1">
    <source>
        <dbReference type="ARBA" id="ARBA00023015"/>
    </source>
</evidence>
<dbReference type="RefSeq" id="WP_104831006.1">
    <property type="nucleotide sequence ID" value="NZ_PJCH01000011.1"/>
</dbReference>
<dbReference type="InterPro" id="IPR036388">
    <property type="entry name" value="WH-like_DNA-bd_sf"/>
</dbReference>
<dbReference type="InterPro" id="IPR011991">
    <property type="entry name" value="ArsR-like_HTH"/>
</dbReference>
<protein>
    <submittedName>
        <fullName evidence="5">AsnC family transcriptional regulator</fullName>
    </submittedName>
</protein>
<evidence type="ECO:0000256" key="2">
    <source>
        <dbReference type="ARBA" id="ARBA00023125"/>
    </source>
</evidence>
<dbReference type="GO" id="GO:0005829">
    <property type="term" value="C:cytosol"/>
    <property type="evidence" value="ECO:0007669"/>
    <property type="project" value="TreeGrafter"/>
</dbReference>
<proteinExistence type="predicted"/>
<dbReference type="InterPro" id="IPR019885">
    <property type="entry name" value="Tscrpt_reg_HTH_AsnC-type_CS"/>
</dbReference>
<dbReference type="PANTHER" id="PTHR30154:SF34">
    <property type="entry name" value="TRANSCRIPTIONAL REGULATOR AZLB"/>
    <property type="match status" value="1"/>
</dbReference>
<dbReference type="CDD" id="cd00090">
    <property type="entry name" value="HTH_ARSR"/>
    <property type="match status" value="1"/>
</dbReference>
<name>A0A2S7K314_9PROT</name>
<comment type="caution">
    <text evidence="5">The sequence shown here is derived from an EMBL/GenBank/DDBJ whole genome shotgun (WGS) entry which is preliminary data.</text>
</comment>
<dbReference type="InterPro" id="IPR019888">
    <property type="entry name" value="Tscrpt_reg_AsnC-like"/>
</dbReference>
<evidence type="ECO:0000313" key="5">
    <source>
        <dbReference type="EMBL" id="PQA86889.1"/>
    </source>
</evidence>
<dbReference type="Gene3D" id="1.10.10.10">
    <property type="entry name" value="Winged helix-like DNA-binding domain superfamily/Winged helix DNA-binding domain"/>
    <property type="match status" value="1"/>
</dbReference>
<keyword evidence="3" id="KW-0804">Transcription</keyword>
<dbReference type="OrthoDB" id="9813313at2"/>
<dbReference type="Proteomes" id="UP000239504">
    <property type="component" value="Unassembled WGS sequence"/>
</dbReference>
<dbReference type="GO" id="GO:0043200">
    <property type="term" value="P:response to amino acid"/>
    <property type="evidence" value="ECO:0007669"/>
    <property type="project" value="TreeGrafter"/>
</dbReference>
<dbReference type="InterPro" id="IPR011008">
    <property type="entry name" value="Dimeric_a/b-barrel"/>
</dbReference>
<evidence type="ECO:0000256" key="3">
    <source>
        <dbReference type="ARBA" id="ARBA00023163"/>
    </source>
</evidence>
<accession>A0A2S7K314</accession>
<dbReference type="FunFam" id="1.10.10.10:FF:000186">
    <property type="entry name" value="AsnC family transcriptional regulator"/>
    <property type="match status" value="1"/>
</dbReference>
<organism evidence="5 6">
    <name type="scientific">Hyphococcus luteus</name>
    <dbReference type="NCBI Taxonomy" id="2058213"/>
    <lineage>
        <taxon>Bacteria</taxon>
        <taxon>Pseudomonadati</taxon>
        <taxon>Pseudomonadota</taxon>
        <taxon>Alphaproteobacteria</taxon>
        <taxon>Parvularculales</taxon>
        <taxon>Parvularculaceae</taxon>
        <taxon>Hyphococcus</taxon>
    </lineage>
</organism>
<dbReference type="SUPFAM" id="SSF54909">
    <property type="entry name" value="Dimeric alpha+beta barrel"/>
    <property type="match status" value="1"/>
</dbReference>
<evidence type="ECO:0000259" key="4">
    <source>
        <dbReference type="PROSITE" id="PS50956"/>
    </source>
</evidence>
<sequence>MIDESDKKILDLLQRDGRLTNAEIADRVGLSVSAAHRRVKQLEAEGVITGYSAKVDRSAAGLNVLAYIFVKLDFHTEEHLAIFEKQVNLIDEVVSCSAISGAAGDYILQVVARDMDAFAEVALKKLVRLPGVKDSSSNFVLSTMKQSAGWPLSI</sequence>
<reference evidence="5 6" key="1">
    <citation type="submission" date="2017-12" db="EMBL/GenBank/DDBJ databases">
        <authorList>
            <person name="Hurst M.R.H."/>
        </authorList>
    </citation>
    <scope>NUCLEOTIDE SEQUENCE [LARGE SCALE GENOMIC DNA]</scope>
    <source>
        <strain evidence="5 6">SY-3-19</strain>
    </source>
</reference>
<dbReference type="PROSITE" id="PS00519">
    <property type="entry name" value="HTH_ASNC_1"/>
    <property type="match status" value="1"/>
</dbReference>
<dbReference type="PRINTS" id="PR00033">
    <property type="entry name" value="HTHASNC"/>
</dbReference>
<keyword evidence="2" id="KW-0238">DNA-binding</keyword>
<dbReference type="SUPFAM" id="SSF46785">
    <property type="entry name" value="Winged helix' DNA-binding domain"/>
    <property type="match status" value="1"/>
</dbReference>
<feature type="domain" description="HTH asnC-type" evidence="4">
    <location>
        <begin position="2"/>
        <end position="63"/>
    </location>
</feature>
<dbReference type="Pfam" id="PF01037">
    <property type="entry name" value="AsnC_trans_reg"/>
    <property type="match status" value="1"/>
</dbReference>
<dbReference type="EMBL" id="PJCH01000011">
    <property type="protein sequence ID" value="PQA86889.1"/>
    <property type="molecule type" value="Genomic_DNA"/>
</dbReference>
<dbReference type="SMART" id="SM00344">
    <property type="entry name" value="HTH_ASNC"/>
    <property type="match status" value="1"/>
</dbReference>
<dbReference type="PROSITE" id="PS50956">
    <property type="entry name" value="HTH_ASNC_2"/>
    <property type="match status" value="1"/>
</dbReference>
<dbReference type="PANTHER" id="PTHR30154">
    <property type="entry name" value="LEUCINE-RESPONSIVE REGULATORY PROTEIN"/>
    <property type="match status" value="1"/>
</dbReference>
<dbReference type="GO" id="GO:0006355">
    <property type="term" value="P:regulation of DNA-templated transcription"/>
    <property type="evidence" value="ECO:0007669"/>
    <property type="project" value="UniProtKB-ARBA"/>
</dbReference>
<dbReference type="InterPro" id="IPR000485">
    <property type="entry name" value="AsnC-type_HTH_dom"/>
</dbReference>
<dbReference type="InterPro" id="IPR036390">
    <property type="entry name" value="WH_DNA-bd_sf"/>
</dbReference>
<dbReference type="AlphaFoldDB" id="A0A2S7K314"/>
<keyword evidence="1" id="KW-0805">Transcription regulation</keyword>
<evidence type="ECO:0000313" key="6">
    <source>
        <dbReference type="Proteomes" id="UP000239504"/>
    </source>
</evidence>